<dbReference type="HOGENOM" id="CLU_3211038_0_0_4"/>
<evidence type="ECO:0000313" key="2">
    <source>
        <dbReference type="EMBL" id="EFF75006.1"/>
    </source>
</evidence>
<name>D4XDX9_9BURK</name>
<dbReference type="Proteomes" id="UP000004510">
    <property type="component" value="Unassembled WGS sequence"/>
</dbReference>
<protein>
    <submittedName>
        <fullName evidence="2">Uncharacterized protein</fullName>
    </submittedName>
</protein>
<feature type="compositionally biased region" description="Basic and acidic residues" evidence="1">
    <location>
        <begin position="1"/>
        <end position="20"/>
    </location>
</feature>
<dbReference type="EMBL" id="ADMS01000082">
    <property type="protein sequence ID" value="EFF75006.1"/>
    <property type="molecule type" value="Genomic_DNA"/>
</dbReference>
<evidence type="ECO:0000256" key="1">
    <source>
        <dbReference type="SAM" id="MobiDB-lite"/>
    </source>
</evidence>
<reference evidence="3" key="1">
    <citation type="submission" date="2010-03" db="EMBL/GenBank/DDBJ databases">
        <title>Complete sequence of Mobiluncus curtisii ATCC 43063.</title>
        <authorList>
            <person name="Muzny D."/>
            <person name="Qin X."/>
            <person name="Deng J."/>
            <person name="Jiang H."/>
            <person name="Liu Y."/>
            <person name="Qu J."/>
            <person name="Song X.-Z."/>
            <person name="Zhang L."/>
            <person name="Thornton R."/>
            <person name="Coyle M."/>
            <person name="Francisco L."/>
            <person name="Jackson L."/>
            <person name="Javaid M."/>
            <person name="Korchina V."/>
            <person name="Kovar C."/>
            <person name="Mata R."/>
            <person name="Mathew T."/>
            <person name="Ngo R."/>
            <person name="Nguyen L."/>
            <person name="Nguyen N."/>
            <person name="Okwuonu G."/>
            <person name="Ongeri F."/>
            <person name="Pham C."/>
            <person name="Simmons D."/>
            <person name="Wilczek-Boney K."/>
            <person name="Hale W."/>
            <person name="Jakkamsetti A."/>
            <person name="Pham P."/>
            <person name="Ruth R."/>
            <person name="San Lucas F."/>
            <person name="Warren J."/>
            <person name="Zhang J."/>
            <person name="Zhao Z."/>
            <person name="Zhou C."/>
            <person name="Zhu D."/>
            <person name="Lee S."/>
            <person name="Bess C."/>
            <person name="Blankenburg K."/>
            <person name="Forbes L."/>
            <person name="Fu Q."/>
            <person name="Gubbala S."/>
            <person name="Hirani K."/>
            <person name="Jayaseelan J.C."/>
            <person name="Lara F."/>
            <person name="Munidasa M."/>
            <person name="Palculict T."/>
            <person name="Patil S."/>
            <person name="Pu L.-L."/>
            <person name="Saada N."/>
            <person name="Tang L."/>
            <person name="Weissenberger G."/>
            <person name="Zhu Y."/>
            <person name="Hemphill L."/>
            <person name="Shang Y."/>
            <person name="Youmans B."/>
            <person name="Ayvaz T."/>
            <person name="Ross M."/>
            <person name="Santibanez J."/>
            <person name="Aqrawi P."/>
            <person name="Gross S."/>
            <person name="Joshi V."/>
            <person name="Fowler G."/>
            <person name="Nazareth L."/>
            <person name="Reid J."/>
            <person name="Worley K."/>
            <person name="Petrosino J."/>
            <person name="Highlander S."/>
            <person name="Gibbs R."/>
            <person name="Gibbs R."/>
        </authorList>
    </citation>
    <scope>NUCLEOTIDE SEQUENCE [LARGE SCALE GENOMIC DNA]</scope>
    <source>
        <strain evidence="3">ATCC 43553</strain>
    </source>
</reference>
<sequence>MKLSEIDDKSGKKTKPDKNMNDFPIPFNAQSLRSRRAVISWVFA</sequence>
<evidence type="ECO:0000313" key="3">
    <source>
        <dbReference type="Proteomes" id="UP000004510"/>
    </source>
</evidence>
<proteinExistence type="predicted"/>
<dbReference type="AlphaFoldDB" id="D4XDX9"/>
<gene>
    <name evidence="2" type="ORF">HMPREF0004_3676</name>
</gene>
<comment type="caution">
    <text evidence="2">The sequence shown here is derived from an EMBL/GenBank/DDBJ whole genome shotgun (WGS) entry which is preliminary data.</text>
</comment>
<organism evidence="2 3">
    <name type="scientific">Achromobacter piechaudii ATCC 43553</name>
    <dbReference type="NCBI Taxonomy" id="742159"/>
    <lineage>
        <taxon>Bacteria</taxon>
        <taxon>Pseudomonadati</taxon>
        <taxon>Pseudomonadota</taxon>
        <taxon>Betaproteobacteria</taxon>
        <taxon>Burkholderiales</taxon>
        <taxon>Alcaligenaceae</taxon>
        <taxon>Achromobacter</taxon>
    </lineage>
</organism>
<feature type="region of interest" description="Disordered" evidence="1">
    <location>
        <begin position="1"/>
        <end position="26"/>
    </location>
</feature>
<accession>D4XDX9</accession>